<keyword evidence="1" id="KW-0479">Metal-binding</keyword>
<keyword evidence="3" id="KW-1133">Transmembrane helix</keyword>
<keyword evidence="3" id="KW-0812">Transmembrane</keyword>
<proteinExistence type="predicted"/>
<feature type="region of interest" description="Disordered" evidence="2">
    <location>
        <begin position="787"/>
        <end position="820"/>
    </location>
</feature>
<dbReference type="Gene3D" id="3.30.160.60">
    <property type="entry name" value="Classic Zinc Finger"/>
    <property type="match status" value="1"/>
</dbReference>
<keyword evidence="3" id="KW-0472">Membrane</keyword>
<dbReference type="InterPro" id="IPR013087">
    <property type="entry name" value="Znf_C2H2_type"/>
</dbReference>
<keyword evidence="1" id="KW-0863">Zinc-finger</keyword>
<feature type="transmembrane region" description="Helical" evidence="3">
    <location>
        <begin position="124"/>
        <end position="146"/>
    </location>
</feature>
<evidence type="ECO:0000313" key="6">
    <source>
        <dbReference type="Proteomes" id="UP000799770"/>
    </source>
</evidence>
<evidence type="ECO:0000256" key="2">
    <source>
        <dbReference type="SAM" id="MobiDB-lite"/>
    </source>
</evidence>
<feature type="compositionally biased region" description="Low complexity" evidence="2">
    <location>
        <begin position="803"/>
        <end position="812"/>
    </location>
</feature>
<reference evidence="5" key="1">
    <citation type="journal article" date="2020" name="Stud. Mycol.">
        <title>101 Dothideomycetes genomes: a test case for predicting lifestyles and emergence of pathogens.</title>
        <authorList>
            <person name="Haridas S."/>
            <person name="Albert R."/>
            <person name="Binder M."/>
            <person name="Bloem J."/>
            <person name="Labutti K."/>
            <person name="Salamov A."/>
            <person name="Andreopoulos B."/>
            <person name="Baker S."/>
            <person name="Barry K."/>
            <person name="Bills G."/>
            <person name="Bluhm B."/>
            <person name="Cannon C."/>
            <person name="Castanera R."/>
            <person name="Culley D."/>
            <person name="Daum C."/>
            <person name="Ezra D."/>
            <person name="Gonzalez J."/>
            <person name="Henrissat B."/>
            <person name="Kuo A."/>
            <person name="Liang C."/>
            <person name="Lipzen A."/>
            <person name="Lutzoni F."/>
            <person name="Magnuson J."/>
            <person name="Mondo S."/>
            <person name="Nolan M."/>
            <person name="Ohm R."/>
            <person name="Pangilinan J."/>
            <person name="Park H.-J."/>
            <person name="Ramirez L."/>
            <person name="Alfaro M."/>
            <person name="Sun H."/>
            <person name="Tritt A."/>
            <person name="Yoshinaga Y."/>
            <person name="Zwiers L.-H."/>
            <person name="Turgeon B."/>
            <person name="Goodwin S."/>
            <person name="Spatafora J."/>
            <person name="Crous P."/>
            <person name="Grigoriev I."/>
        </authorList>
    </citation>
    <scope>NUCLEOTIDE SEQUENCE</scope>
    <source>
        <strain evidence="5">CBS 627.86</strain>
    </source>
</reference>
<dbReference type="OrthoDB" id="3799841at2759"/>
<feature type="transmembrane region" description="Helical" evidence="3">
    <location>
        <begin position="166"/>
        <end position="189"/>
    </location>
</feature>
<evidence type="ECO:0000259" key="4">
    <source>
        <dbReference type="PROSITE" id="PS50157"/>
    </source>
</evidence>
<dbReference type="Proteomes" id="UP000799770">
    <property type="component" value="Unassembled WGS sequence"/>
</dbReference>
<keyword evidence="6" id="KW-1185">Reference proteome</keyword>
<feature type="transmembrane region" description="Helical" evidence="3">
    <location>
        <begin position="97"/>
        <end position="118"/>
    </location>
</feature>
<evidence type="ECO:0000256" key="1">
    <source>
        <dbReference type="PROSITE-ProRule" id="PRU00042"/>
    </source>
</evidence>
<protein>
    <recommendedName>
        <fullName evidence="4">C2H2-type domain-containing protein</fullName>
    </recommendedName>
</protein>
<evidence type="ECO:0000256" key="3">
    <source>
        <dbReference type="SAM" id="Phobius"/>
    </source>
</evidence>
<organism evidence="5 6">
    <name type="scientific">Lophiotrema nucula</name>
    <dbReference type="NCBI Taxonomy" id="690887"/>
    <lineage>
        <taxon>Eukaryota</taxon>
        <taxon>Fungi</taxon>
        <taxon>Dikarya</taxon>
        <taxon>Ascomycota</taxon>
        <taxon>Pezizomycotina</taxon>
        <taxon>Dothideomycetes</taxon>
        <taxon>Pleosporomycetidae</taxon>
        <taxon>Pleosporales</taxon>
        <taxon>Lophiotremataceae</taxon>
        <taxon>Lophiotrema</taxon>
    </lineage>
</organism>
<keyword evidence="1" id="KW-0862">Zinc</keyword>
<sequence>MAASAPASPSRTKEHHHFWTLLRSIGLHILGTTEQYERPKPVVETSFLQALARTSIHIVPALTSITIIGLNFGHLYLGRNIPGTLIDNSITLAIFQVLAKLQELMIVASLATVVFHVIRHELTLGGGLPFGFLSSGFSFAQISWFWSPDFWGALRGRISPWAKIRVAALLSVCGIIAATAGPSAAVLLVPRQQDWDAGGSDFYLRGREEDIFPRNVTVAESDLPSVCFGADATNYAMCPSGGYQSLAMHFSWLPLIKNDKNLLPLPISIFGQFASQSVTIASTTANVPTIRLQGSIRGIACQTVAIGPYLSVAMYQSQLLADWSSISGNLPWQANKVSHASRSQYRYWFGLSQYARSKIPTVRTMCSVGQNLTKRATTVDFPVMPEYACPSGVQSVDISQLNDTIPTTSLRTTWVHLPAAVGQTSAGLLIETPWNSQDDSRIVVGCSLDARWHHGSVDGTQGNTAVSGPDTQWGTKSELATPFRPLLGDDWVPIHLDDSWLSLLSPKATARNVDGTTTNLTTLETLLSNSALTDNLTRLDNQISTWNTPVIGSSNRTIYLEWVTSLFIADGLSRWRTDKALNMTGPTSNWELLDYGKRDGFDDRLLDRKPSLRPPNNTAFVTFPARITINGLAYKAQSTTDYLAIAVLLTHMLLALIHTMWILSHRKSSSAWDSIGEMLALAYNSIPSSALGNTSAGIRCLKTFGIVAAVRASPVSTHEPDTDEDPPPSRLDLVFEGHGSSHDFDYPVVGGAVTKAAAPATIWPLASSPEISTGTYEMRPYLGSQDSSQLLLPRRRRSRQRSQHSPSPGPGSRTRDRSVHRVADARCIRTFMDDMQYQSNCLCDDVDVNTAASGMSDALLINSNAFDRFYNTNMFGSLVDSSLDGVSGMSQASYSDPTLGGSCQAPRLFNPVDVLNAFTTTTHDGGHNRISRPVADNHNIPTNDLCNDIQSALRGSLYLGQRPRFLIVPLQSGYLTNLNTEPPPLQCKCAQSSTPTIVLASPSAASRDPLVVNDNMGPLTEHPYLENTVAGGSSSDLSVDLAAPMDLGLDLELLLCDSPASSLGSTLSSTSICDVDSTALTALEEHLLGTVEQSQVIGSHQNSDTLPARPKRRFPCLYKPCTRAFGSRKDLERHLATRRHRKDAASLDETLSRFNRYVCIVPWCKRRKEGFGRRDHFLRHMEKMHPGVRVEGDR</sequence>
<gene>
    <name evidence="5" type="ORF">BDV96DRAFT_634875</name>
</gene>
<feature type="compositionally biased region" description="Basic residues" evidence="2">
    <location>
        <begin position="793"/>
        <end position="802"/>
    </location>
</feature>
<dbReference type="EMBL" id="ML977335">
    <property type="protein sequence ID" value="KAF2111077.1"/>
    <property type="molecule type" value="Genomic_DNA"/>
</dbReference>
<dbReference type="SMART" id="SM00355">
    <property type="entry name" value="ZnF_C2H2"/>
    <property type="match status" value="2"/>
</dbReference>
<feature type="transmembrane region" description="Helical" evidence="3">
    <location>
        <begin position="642"/>
        <end position="663"/>
    </location>
</feature>
<accession>A0A6A5YWX7</accession>
<dbReference type="AlphaFoldDB" id="A0A6A5YWX7"/>
<dbReference type="PROSITE" id="PS00028">
    <property type="entry name" value="ZINC_FINGER_C2H2_1"/>
    <property type="match status" value="1"/>
</dbReference>
<name>A0A6A5YWX7_9PLEO</name>
<feature type="domain" description="C2H2-type" evidence="4">
    <location>
        <begin position="1114"/>
        <end position="1145"/>
    </location>
</feature>
<dbReference type="PROSITE" id="PS50157">
    <property type="entry name" value="ZINC_FINGER_C2H2_2"/>
    <property type="match status" value="1"/>
</dbReference>
<evidence type="ECO:0000313" key="5">
    <source>
        <dbReference type="EMBL" id="KAF2111077.1"/>
    </source>
</evidence>
<dbReference type="GO" id="GO:0008270">
    <property type="term" value="F:zinc ion binding"/>
    <property type="evidence" value="ECO:0007669"/>
    <property type="project" value="UniProtKB-KW"/>
</dbReference>
<feature type="transmembrane region" description="Helical" evidence="3">
    <location>
        <begin position="56"/>
        <end position="77"/>
    </location>
</feature>